<evidence type="ECO:0000313" key="4">
    <source>
        <dbReference type="Proteomes" id="UP001165074"/>
    </source>
</evidence>
<protein>
    <recommendedName>
        <fullName evidence="2">DUF4232 domain-containing protein</fullName>
    </recommendedName>
</protein>
<dbReference type="Proteomes" id="UP001165074">
    <property type="component" value="Unassembled WGS sequence"/>
</dbReference>
<accession>A0A9W6SC81</accession>
<name>A0A9W6SC81_9ACTN</name>
<reference evidence="3" key="1">
    <citation type="submission" date="2023-03" db="EMBL/GenBank/DDBJ databases">
        <title>Actinoallomurus iriomotensis NBRC 103684.</title>
        <authorList>
            <person name="Ichikawa N."/>
            <person name="Sato H."/>
            <person name="Tonouchi N."/>
        </authorList>
    </citation>
    <scope>NUCLEOTIDE SEQUENCE</scope>
    <source>
        <strain evidence="3">NBRC 103684</strain>
    </source>
</reference>
<evidence type="ECO:0000313" key="3">
    <source>
        <dbReference type="EMBL" id="GLY92216.1"/>
    </source>
</evidence>
<feature type="chain" id="PRO_5040824497" description="DUF4232 domain-containing protein" evidence="1">
    <location>
        <begin position="31"/>
        <end position="192"/>
    </location>
</feature>
<evidence type="ECO:0000256" key="1">
    <source>
        <dbReference type="SAM" id="SignalP"/>
    </source>
</evidence>
<dbReference type="AlphaFoldDB" id="A0A9W6SC81"/>
<sequence length="192" mass="20193">MLRTHLKGTGEMTRKSMWTLVALLSGAAIATTGVAGTADGATRPRSAAASAPACLKSQLEARLYDAGLVGAGNAGTMVTITNTSTTTCEISGYVVPEMQNPDYPDLPTYPQNGSTYFNDDPGVHPVRLSPGERASCVMAWGNGDSSDGVLPKTLWLWLPSDTDHYLTVPFTPGYVRAGRITVSALAAHTPLH</sequence>
<dbReference type="Pfam" id="PF14016">
    <property type="entry name" value="DUF4232"/>
    <property type="match status" value="1"/>
</dbReference>
<feature type="domain" description="DUF4232" evidence="2">
    <location>
        <begin position="54"/>
        <end position="185"/>
    </location>
</feature>
<evidence type="ECO:0000259" key="2">
    <source>
        <dbReference type="Pfam" id="PF14016"/>
    </source>
</evidence>
<keyword evidence="1" id="KW-0732">Signal</keyword>
<comment type="caution">
    <text evidence="3">The sequence shown here is derived from an EMBL/GenBank/DDBJ whole genome shotgun (WGS) entry which is preliminary data.</text>
</comment>
<gene>
    <name evidence="3" type="ORF">Airi02_101440</name>
</gene>
<keyword evidence="4" id="KW-1185">Reference proteome</keyword>
<dbReference type="InterPro" id="IPR025326">
    <property type="entry name" value="DUF4232"/>
</dbReference>
<organism evidence="3 4">
    <name type="scientific">Actinoallomurus iriomotensis</name>
    <dbReference type="NCBI Taxonomy" id="478107"/>
    <lineage>
        <taxon>Bacteria</taxon>
        <taxon>Bacillati</taxon>
        <taxon>Actinomycetota</taxon>
        <taxon>Actinomycetes</taxon>
        <taxon>Streptosporangiales</taxon>
        <taxon>Thermomonosporaceae</taxon>
        <taxon>Actinoallomurus</taxon>
    </lineage>
</organism>
<feature type="signal peptide" evidence="1">
    <location>
        <begin position="1"/>
        <end position="30"/>
    </location>
</feature>
<dbReference type="EMBL" id="BSTK01000026">
    <property type="protein sequence ID" value="GLY92216.1"/>
    <property type="molecule type" value="Genomic_DNA"/>
</dbReference>
<proteinExistence type="predicted"/>